<feature type="chain" id="PRO_5021707490" evidence="1">
    <location>
        <begin position="30"/>
        <end position="312"/>
    </location>
</feature>
<reference evidence="2 3" key="1">
    <citation type="submission" date="2019-02" db="EMBL/GenBank/DDBJ databases">
        <title>Deep-cultivation of Planctomycetes and their phenomic and genomic characterization uncovers novel biology.</title>
        <authorList>
            <person name="Wiegand S."/>
            <person name="Jogler M."/>
            <person name="Boedeker C."/>
            <person name="Pinto D."/>
            <person name="Vollmers J."/>
            <person name="Rivas-Marin E."/>
            <person name="Kohn T."/>
            <person name="Peeters S.H."/>
            <person name="Heuer A."/>
            <person name="Rast P."/>
            <person name="Oberbeckmann S."/>
            <person name="Bunk B."/>
            <person name="Jeske O."/>
            <person name="Meyerdierks A."/>
            <person name="Storesund J.E."/>
            <person name="Kallscheuer N."/>
            <person name="Luecker S."/>
            <person name="Lage O.M."/>
            <person name="Pohl T."/>
            <person name="Merkel B.J."/>
            <person name="Hornburger P."/>
            <person name="Mueller R.-W."/>
            <person name="Bruemmer F."/>
            <person name="Labrenz M."/>
            <person name="Spormann A.M."/>
            <person name="Op den Camp H."/>
            <person name="Overmann J."/>
            <person name="Amann R."/>
            <person name="Jetten M.S.M."/>
            <person name="Mascher T."/>
            <person name="Medema M.H."/>
            <person name="Devos D.P."/>
            <person name="Kaster A.-K."/>
            <person name="Ovreas L."/>
            <person name="Rohde M."/>
            <person name="Galperin M.Y."/>
            <person name="Jogler C."/>
        </authorList>
    </citation>
    <scope>NUCLEOTIDE SEQUENCE [LARGE SCALE GENOMIC DNA]</scope>
    <source>
        <strain evidence="2 3">Q31a</strain>
    </source>
</reference>
<keyword evidence="3" id="KW-1185">Reference proteome</keyword>
<sequence precursor="true">MKLTLWSVLRTLSIVTVASCATATSYSLAAEPEPVASVDKAVEIEAMELFQAIDAGKVEVQFIPKDASQATVIIRNKGKEPLNVELPRAFGAVHVVGQFGGGMGGMGGGMGGMGGGMGGMGGGMGGMGGGMGGGGGQGMGGGMGGMGGGMGGMGGGMGGMGGGMGGMGGMGGGGMFRVEPDKAAKLKVPCVCLEHGKIDPNPRMKYKIVPIEQINNDPKVTKLCELLGAGKVPQNTAQAAAWHMANGLSWDELSHKNRIESKYTGNVRFFNTMELRSAFQVSSIINREFELYQSQTSSSTSEDTVTSESTGS</sequence>
<name>A0A518GAR0_9BACT</name>
<keyword evidence="1" id="KW-0732">Signal</keyword>
<dbReference type="Proteomes" id="UP000318017">
    <property type="component" value="Chromosome"/>
</dbReference>
<evidence type="ECO:0000256" key="1">
    <source>
        <dbReference type="SAM" id="SignalP"/>
    </source>
</evidence>
<dbReference type="EMBL" id="CP036298">
    <property type="protein sequence ID" value="QDV25692.1"/>
    <property type="molecule type" value="Genomic_DNA"/>
</dbReference>
<evidence type="ECO:0000313" key="2">
    <source>
        <dbReference type="EMBL" id="QDV25692.1"/>
    </source>
</evidence>
<dbReference type="KEGG" id="ahel:Q31a_40190"/>
<protein>
    <submittedName>
        <fullName evidence="2">Uncharacterized protein</fullName>
    </submittedName>
</protein>
<accession>A0A518GAR0</accession>
<proteinExistence type="predicted"/>
<feature type="signal peptide" evidence="1">
    <location>
        <begin position="1"/>
        <end position="29"/>
    </location>
</feature>
<dbReference type="AlphaFoldDB" id="A0A518GAR0"/>
<evidence type="ECO:0000313" key="3">
    <source>
        <dbReference type="Proteomes" id="UP000318017"/>
    </source>
</evidence>
<organism evidence="2 3">
    <name type="scientific">Aureliella helgolandensis</name>
    <dbReference type="NCBI Taxonomy" id="2527968"/>
    <lineage>
        <taxon>Bacteria</taxon>
        <taxon>Pseudomonadati</taxon>
        <taxon>Planctomycetota</taxon>
        <taxon>Planctomycetia</taxon>
        <taxon>Pirellulales</taxon>
        <taxon>Pirellulaceae</taxon>
        <taxon>Aureliella</taxon>
    </lineage>
</organism>
<gene>
    <name evidence="2" type="ORF">Q31a_40190</name>
</gene>